<comment type="caution">
    <text evidence="2">The sequence shown here is derived from an EMBL/GenBank/DDBJ whole genome shotgun (WGS) entry which is preliminary data.</text>
</comment>
<evidence type="ECO:0000313" key="3">
    <source>
        <dbReference type="Proteomes" id="UP000823914"/>
    </source>
</evidence>
<keyword evidence="2" id="KW-0489">Methyltransferase</keyword>
<feature type="domain" description="Ribosomal RNA methyltransferase FtsJ" evidence="1">
    <location>
        <begin position="176"/>
        <end position="268"/>
    </location>
</feature>
<dbReference type="InterPro" id="IPR029063">
    <property type="entry name" value="SAM-dependent_MTases_sf"/>
</dbReference>
<reference evidence="2" key="2">
    <citation type="submission" date="2021-04" db="EMBL/GenBank/DDBJ databases">
        <authorList>
            <person name="Gilroy R."/>
        </authorList>
    </citation>
    <scope>NUCLEOTIDE SEQUENCE</scope>
    <source>
        <strain evidence="2">Gambia15-2214</strain>
    </source>
</reference>
<dbReference type="CDD" id="cd02440">
    <property type="entry name" value="AdoMet_MTases"/>
    <property type="match status" value="1"/>
</dbReference>
<dbReference type="SUPFAM" id="SSF53335">
    <property type="entry name" value="S-adenosyl-L-methionine-dependent methyltransferases"/>
    <property type="match status" value="1"/>
</dbReference>
<reference evidence="2" key="1">
    <citation type="journal article" date="2021" name="PeerJ">
        <title>Extensive microbial diversity within the chicken gut microbiome revealed by metagenomics and culture.</title>
        <authorList>
            <person name="Gilroy R."/>
            <person name="Ravi A."/>
            <person name="Getino M."/>
            <person name="Pursley I."/>
            <person name="Horton D.L."/>
            <person name="Alikhan N.F."/>
            <person name="Baker D."/>
            <person name="Gharbi K."/>
            <person name="Hall N."/>
            <person name="Watson M."/>
            <person name="Adriaenssens E.M."/>
            <person name="Foster-Nyarko E."/>
            <person name="Jarju S."/>
            <person name="Secka A."/>
            <person name="Antonio M."/>
            <person name="Oren A."/>
            <person name="Chaudhuri R.R."/>
            <person name="La Ragione R."/>
            <person name="Hildebrand F."/>
            <person name="Pallen M.J."/>
        </authorList>
    </citation>
    <scope>NUCLEOTIDE SEQUENCE</scope>
    <source>
        <strain evidence="2">Gambia15-2214</strain>
    </source>
</reference>
<organism evidence="2 3">
    <name type="scientific">Candidatus Treponema excrementipullorum</name>
    <dbReference type="NCBI Taxonomy" id="2838768"/>
    <lineage>
        <taxon>Bacteria</taxon>
        <taxon>Pseudomonadati</taxon>
        <taxon>Spirochaetota</taxon>
        <taxon>Spirochaetia</taxon>
        <taxon>Spirochaetales</taxon>
        <taxon>Treponemataceae</taxon>
        <taxon>Treponema</taxon>
    </lineage>
</organism>
<sequence>MSVLLEPYPSGTVGYLAFPEQKQFLISELRERFFLTEKDILKSHVAENLFLFTPDMLPSELTGPKPEKVPYWSSTVLLNPQKANFNSIGEAAGLLKEIQRNWAPYTFTQFRRTALIQEKLPYINVKPRQFPFKVHDTPVGLYCLLDTNNMILSGDCTSFYPQGLIQFVEDHENPPSRAYLKLQEALIHAQNFFHIFPQPEQRIFDAGACPGGWTWVLLQLGCSVFAVDRSPLADSLMSSPKVEFLKHDAFTLLPQDIGPFDWVCSDVICYPQRLLHWIHLWLDSGMCNNMVCTIKMQGKIDWPLIAEFAAIKHSKVLHLHYNKHELTWIYHKETEPTQNVIDTL</sequence>
<name>A0A9E2L580_9SPIR</name>
<dbReference type="PANTHER" id="PTHR37524">
    <property type="entry name" value="RIBOSOMAL RNA LARGE SUBUNIT METHYLTRANSFERASE M"/>
    <property type="match status" value="1"/>
</dbReference>
<evidence type="ECO:0000313" key="2">
    <source>
        <dbReference type="EMBL" id="MBU3850946.1"/>
    </source>
</evidence>
<dbReference type="GO" id="GO:0008168">
    <property type="term" value="F:methyltransferase activity"/>
    <property type="evidence" value="ECO:0007669"/>
    <property type="project" value="UniProtKB-KW"/>
</dbReference>
<dbReference type="GO" id="GO:0032259">
    <property type="term" value="P:methylation"/>
    <property type="evidence" value="ECO:0007669"/>
    <property type="project" value="UniProtKB-KW"/>
</dbReference>
<evidence type="ECO:0000259" key="1">
    <source>
        <dbReference type="Pfam" id="PF01728"/>
    </source>
</evidence>
<dbReference type="Pfam" id="PF01728">
    <property type="entry name" value="FtsJ"/>
    <property type="match status" value="1"/>
</dbReference>
<dbReference type="AlphaFoldDB" id="A0A9E2L580"/>
<dbReference type="Proteomes" id="UP000823914">
    <property type="component" value="Unassembled WGS sequence"/>
</dbReference>
<dbReference type="Gene3D" id="3.40.50.150">
    <property type="entry name" value="Vaccinia Virus protein VP39"/>
    <property type="match status" value="1"/>
</dbReference>
<gene>
    <name evidence="2" type="ORF">IAA16_10300</name>
</gene>
<dbReference type="InterPro" id="IPR002877">
    <property type="entry name" value="RNA_MeTrfase_FtsJ_dom"/>
</dbReference>
<accession>A0A9E2L580</accession>
<dbReference type="EMBL" id="JAHLFV010000235">
    <property type="protein sequence ID" value="MBU3850946.1"/>
    <property type="molecule type" value="Genomic_DNA"/>
</dbReference>
<proteinExistence type="predicted"/>
<dbReference type="PANTHER" id="PTHR37524:SF2">
    <property type="entry name" value="RIBOSOMAL RNA METHYLTRANSFERASE FTSJ DOMAIN-CONTAINING PROTEIN"/>
    <property type="match status" value="1"/>
</dbReference>
<keyword evidence="2" id="KW-0808">Transferase</keyword>
<protein>
    <submittedName>
        <fullName evidence="2">SAM-dependent methyltransferase</fullName>
    </submittedName>
</protein>